<reference evidence="1 2" key="1">
    <citation type="submission" date="2021-02" db="EMBL/GenBank/DDBJ databases">
        <authorList>
            <person name="Cea Torrescassana E."/>
        </authorList>
    </citation>
    <scope>NUCLEOTIDE SEQUENCE [LARGE SCALE GENOMIC DNA]</scope>
    <source>
        <strain evidence="1 2">CT364</strain>
    </source>
</reference>
<reference evidence="1 2" key="2">
    <citation type="submission" date="2021-03" db="EMBL/GenBank/DDBJ databases">
        <title>P. granadensis CT364 genome publication.</title>
        <authorList>
            <person name="Stach J."/>
            <person name="Montero-Calasanz Md.C."/>
        </authorList>
    </citation>
    <scope>NUCLEOTIDE SEQUENCE [LARGE SCALE GENOMIC DNA]</scope>
    <source>
        <strain evidence="1 2">CT364</strain>
    </source>
</reference>
<dbReference type="RefSeq" id="WP_203420445.1">
    <property type="nucleotide sequence ID" value="NZ_CP069352.1"/>
</dbReference>
<evidence type="ECO:0000313" key="1">
    <source>
        <dbReference type="EMBL" id="QRK84813.1"/>
    </source>
</evidence>
<gene>
    <name evidence="1" type="ORF">JN757_03250</name>
</gene>
<name>A0ABX7GIE5_9PSED</name>
<accession>A0ABX7GIE5</accession>
<dbReference type="EMBL" id="CP069352">
    <property type="protein sequence ID" value="QRK84813.1"/>
    <property type="molecule type" value="Genomic_DNA"/>
</dbReference>
<keyword evidence="2" id="KW-1185">Reference proteome</keyword>
<sequence length="158" mass="17883">MITHQFSLIIPVALLHTHKTLVLSPVKPDRFRRSNGRVSLNLHMVNHTTDTDMDELKSTKSESLDLMLLHIKIGDTLRRGQNDAVVTAKHFAASDFDYKIEVSLKDETLVSERPVSHDVMLWAASKHETFDFNGSKRTITAKNIFESGGRYHCELVVA</sequence>
<protein>
    <recommendedName>
        <fullName evidence="3">Ig-like domain-containing protein</fullName>
    </recommendedName>
</protein>
<evidence type="ECO:0000313" key="2">
    <source>
        <dbReference type="Proteomes" id="UP000663686"/>
    </source>
</evidence>
<evidence type="ECO:0008006" key="3">
    <source>
        <dbReference type="Google" id="ProtNLM"/>
    </source>
</evidence>
<dbReference type="Proteomes" id="UP000663686">
    <property type="component" value="Chromosome"/>
</dbReference>
<proteinExistence type="predicted"/>
<organism evidence="1 2">
    <name type="scientific">Pseudomonas granadensis</name>
    <dbReference type="NCBI Taxonomy" id="1421430"/>
    <lineage>
        <taxon>Bacteria</taxon>
        <taxon>Pseudomonadati</taxon>
        <taxon>Pseudomonadota</taxon>
        <taxon>Gammaproteobacteria</taxon>
        <taxon>Pseudomonadales</taxon>
        <taxon>Pseudomonadaceae</taxon>
        <taxon>Pseudomonas</taxon>
    </lineage>
</organism>